<dbReference type="EMBL" id="SDPU01000009">
    <property type="protein sequence ID" value="RYU14867.1"/>
    <property type="molecule type" value="Genomic_DNA"/>
</dbReference>
<sequence>MAWFTASTTSDGVVSASREDVWAVLTDPGTVARLTPFVRSITAEGDHWRWEMTSVPVLGRAFTPSFTELMVFDRPTRIDYTHAPPEDRPEQAGVEGCYRLTERGGGTHLLIELRVSADLPLPRASGPAVRTAMRAVMGTMGIGFERAFRRELGEP</sequence>
<dbReference type="Pfam" id="PF10604">
    <property type="entry name" value="Polyketide_cyc2"/>
    <property type="match status" value="1"/>
</dbReference>
<evidence type="ECO:0000313" key="2">
    <source>
        <dbReference type="Proteomes" id="UP000291189"/>
    </source>
</evidence>
<dbReference type="InterPro" id="IPR023393">
    <property type="entry name" value="START-like_dom_sf"/>
</dbReference>
<dbReference type="OrthoDB" id="3574148at2"/>
<dbReference type="RefSeq" id="WP_129985290.1">
    <property type="nucleotide sequence ID" value="NZ_SDPU01000009.1"/>
</dbReference>
<organism evidence="1 2">
    <name type="scientific">Nocardioides iriomotensis</name>
    <dbReference type="NCBI Taxonomy" id="715784"/>
    <lineage>
        <taxon>Bacteria</taxon>
        <taxon>Bacillati</taxon>
        <taxon>Actinomycetota</taxon>
        <taxon>Actinomycetes</taxon>
        <taxon>Propionibacteriales</taxon>
        <taxon>Nocardioidaceae</taxon>
        <taxon>Nocardioides</taxon>
    </lineage>
</organism>
<accession>A0A4Q5J807</accession>
<proteinExistence type="predicted"/>
<gene>
    <name evidence="1" type="ORF">ETU37_02495</name>
</gene>
<protein>
    <recommendedName>
        <fullName evidence="3">SRPBCC family protein</fullName>
    </recommendedName>
</protein>
<evidence type="ECO:0000313" key="1">
    <source>
        <dbReference type="EMBL" id="RYU14867.1"/>
    </source>
</evidence>
<reference evidence="1 2" key="1">
    <citation type="submission" date="2019-01" db="EMBL/GenBank/DDBJ databases">
        <title>Nocardioides guangzhouensis sp. nov., an actinobacterium isolated from soil.</title>
        <authorList>
            <person name="Fu Y."/>
            <person name="Cai Y."/>
            <person name="Lin Z."/>
            <person name="Chen P."/>
        </authorList>
    </citation>
    <scope>NUCLEOTIDE SEQUENCE [LARGE SCALE GENOMIC DNA]</scope>
    <source>
        <strain evidence="1 2">NBRC 105384</strain>
    </source>
</reference>
<dbReference type="Proteomes" id="UP000291189">
    <property type="component" value="Unassembled WGS sequence"/>
</dbReference>
<evidence type="ECO:0008006" key="3">
    <source>
        <dbReference type="Google" id="ProtNLM"/>
    </source>
</evidence>
<dbReference type="AlphaFoldDB" id="A0A4Q5J807"/>
<dbReference type="SUPFAM" id="SSF55961">
    <property type="entry name" value="Bet v1-like"/>
    <property type="match status" value="1"/>
</dbReference>
<keyword evidence="2" id="KW-1185">Reference proteome</keyword>
<dbReference type="InterPro" id="IPR019587">
    <property type="entry name" value="Polyketide_cyclase/dehydratase"/>
</dbReference>
<name>A0A4Q5J807_9ACTN</name>
<dbReference type="Gene3D" id="3.30.530.20">
    <property type="match status" value="1"/>
</dbReference>
<comment type="caution">
    <text evidence="1">The sequence shown here is derived from an EMBL/GenBank/DDBJ whole genome shotgun (WGS) entry which is preliminary data.</text>
</comment>